<organism evidence="2 3">
    <name type="scientific">Bacillus taeanensis</name>
    <dbReference type="NCBI Taxonomy" id="273032"/>
    <lineage>
        <taxon>Bacteria</taxon>
        <taxon>Bacillati</taxon>
        <taxon>Bacillota</taxon>
        <taxon>Bacilli</taxon>
        <taxon>Bacillales</taxon>
        <taxon>Bacillaceae</taxon>
        <taxon>Bacillus</taxon>
    </lineage>
</organism>
<keyword evidence="3" id="KW-1185">Reference proteome</keyword>
<evidence type="ECO:0000256" key="1">
    <source>
        <dbReference type="SAM" id="Phobius"/>
    </source>
</evidence>
<comment type="caution">
    <text evidence="2">The sequence shown here is derived from an EMBL/GenBank/DDBJ whole genome shotgun (WGS) entry which is preliminary data.</text>
</comment>
<keyword evidence="1" id="KW-0812">Transmembrane</keyword>
<evidence type="ECO:0000313" key="2">
    <source>
        <dbReference type="EMBL" id="RBW68426.1"/>
    </source>
</evidence>
<gene>
    <name evidence="2" type="ORF">DS031_16545</name>
</gene>
<dbReference type="Proteomes" id="UP000253314">
    <property type="component" value="Unassembled WGS sequence"/>
</dbReference>
<keyword evidence="1" id="KW-1133">Transmembrane helix</keyword>
<sequence length="62" mass="7021">MERKIKILLLLNLSIIFTAFIIGLTNNSSEFSNFAFAVCGLGSFFSFTLFLLNSKRIEELNL</sequence>
<reference evidence="2 3" key="1">
    <citation type="submission" date="2018-07" db="EMBL/GenBank/DDBJ databases">
        <title>Lottiidibacillus patelloidae gen. nov., sp. nov., isolated from the intestinal tract of a marine limpet and the reclassification of B. taeanensis BH030017T, B. algicola KMM 3737T and B. hwajinpoensis SW-72T as genus Lottiidibacillus.</title>
        <authorList>
            <person name="Liu R."/>
            <person name="Huang Z."/>
        </authorList>
    </citation>
    <scope>NUCLEOTIDE SEQUENCE [LARGE SCALE GENOMIC DNA]</scope>
    <source>
        <strain evidence="2 3">BH030017</strain>
    </source>
</reference>
<dbReference type="AlphaFoldDB" id="A0A366XRV8"/>
<feature type="transmembrane region" description="Helical" evidence="1">
    <location>
        <begin position="7"/>
        <end position="25"/>
    </location>
</feature>
<accession>A0A366XRV8</accession>
<protein>
    <submittedName>
        <fullName evidence="2">Uncharacterized protein</fullName>
    </submittedName>
</protein>
<name>A0A366XRV8_9BACI</name>
<proteinExistence type="predicted"/>
<feature type="transmembrane region" description="Helical" evidence="1">
    <location>
        <begin position="31"/>
        <end position="52"/>
    </location>
</feature>
<evidence type="ECO:0000313" key="3">
    <source>
        <dbReference type="Proteomes" id="UP000253314"/>
    </source>
</evidence>
<keyword evidence="1" id="KW-0472">Membrane</keyword>
<dbReference type="EMBL" id="QOCW01000020">
    <property type="protein sequence ID" value="RBW68426.1"/>
    <property type="molecule type" value="Genomic_DNA"/>
</dbReference>